<gene>
    <name evidence="2" type="ORF">CLTHE_11880</name>
</gene>
<dbReference type="RefSeq" id="WP_080022443.1">
    <property type="nucleotide sequence ID" value="NZ_LTAY01000031.1"/>
</dbReference>
<dbReference type="SMART" id="SM00966">
    <property type="entry name" value="SpoVT_AbrB"/>
    <property type="match status" value="1"/>
</dbReference>
<dbReference type="InterPro" id="IPR007159">
    <property type="entry name" value="SpoVT-AbrB_dom"/>
</dbReference>
<feature type="domain" description="SpoVT-AbrB" evidence="1">
    <location>
        <begin position="13"/>
        <end position="59"/>
    </location>
</feature>
<comment type="caution">
    <text evidence="2">The sequence shown here is derived from an EMBL/GenBank/DDBJ whole genome shotgun (WGS) entry which is preliminary data.</text>
</comment>
<proteinExistence type="predicted"/>
<protein>
    <submittedName>
        <fullName evidence="2">SpoVT / AbrB like domain protein</fullName>
    </submittedName>
</protein>
<evidence type="ECO:0000313" key="2">
    <source>
        <dbReference type="EMBL" id="OPX48509.1"/>
    </source>
</evidence>
<dbReference type="AlphaFoldDB" id="A0A1V4SXH0"/>
<dbReference type="Proteomes" id="UP000191448">
    <property type="component" value="Unassembled WGS sequence"/>
</dbReference>
<dbReference type="EMBL" id="LTAY01000031">
    <property type="protein sequence ID" value="OPX48509.1"/>
    <property type="molecule type" value="Genomic_DNA"/>
</dbReference>
<evidence type="ECO:0000259" key="1">
    <source>
        <dbReference type="SMART" id="SM00966"/>
    </source>
</evidence>
<sequence length="140" mass="16008">MKLEGKISVKTNSKGYKSYSINLPNAIVKNFNLDEENTEVEIELIEDSIIIKKKVDEEIQDIYYDMGFKVGSKLEFNQVNKFIALAKNSSVAGKLKKDILMKLVELCVSVQEPIPDKIEDYLLFIKWEMGLLNGCLNNKK</sequence>
<name>A0A1V4SXH0_9CLOT</name>
<organism evidence="2 3">
    <name type="scientific">Clostridium thermobutyricum DSM 4928</name>
    <dbReference type="NCBI Taxonomy" id="1121339"/>
    <lineage>
        <taxon>Bacteria</taxon>
        <taxon>Bacillati</taxon>
        <taxon>Bacillota</taxon>
        <taxon>Clostridia</taxon>
        <taxon>Eubacteriales</taxon>
        <taxon>Clostridiaceae</taxon>
        <taxon>Clostridium</taxon>
    </lineage>
</organism>
<reference evidence="2 3" key="1">
    <citation type="submission" date="2016-02" db="EMBL/GenBank/DDBJ databases">
        <title>Genome sequence of Clostridium thermobutyricum DSM 4928.</title>
        <authorList>
            <person name="Poehlein A."/>
            <person name="Daniel R."/>
        </authorList>
    </citation>
    <scope>NUCLEOTIDE SEQUENCE [LARGE SCALE GENOMIC DNA]</scope>
    <source>
        <strain evidence="2 3">DSM 4928</strain>
    </source>
</reference>
<accession>A0A1V4SXH0</accession>
<evidence type="ECO:0000313" key="3">
    <source>
        <dbReference type="Proteomes" id="UP000191448"/>
    </source>
</evidence>
<dbReference type="GO" id="GO:0003677">
    <property type="term" value="F:DNA binding"/>
    <property type="evidence" value="ECO:0007669"/>
    <property type="project" value="InterPro"/>
</dbReference>